<dbReference type="AlphaFoldDB" id="A0A829H3G2"/>
<evidence type="ECO:0000313" key="2">
    <source>
        <dbReference type="Proteomes" id="UP000014244"/>
    </source>
</evidence>
<evidence type="ECO:0008006" key="3">
    <source>
        <dbReference type="Google" id="ProtNLM"/>
    </source>
</evidence>
<sequence length="100" mass="11356">MKRYCVYSGENGLIGSGLSYQEAVALYKKECDFQKFEFEDDIGDDDMPDPSQYAAYLMEQIAVSQPEEDEPLDGERIFDSKGNKIAYYSWSGQDAPEAEK</sequence>
<comment type="caution">
    <text evidence="1">The sequence shown here is derived from an EMBL/GenBank/DDBJ whole genome shotgun (WGS) entry which is preliminary data.</text>
</comment>
<reference evidence="1 2" key="1">
    <citation type="journal article" date="2013" name="PLoS ONE">
        <title>Lactobacillus paracasei comparative genomics: towards species pan-genome definition and exploitation of diversity.</title>
        <authorList>
            <person name="Smokvina T."/>
            <person name="Wels M."/>
            <person name="Polka J."/>
            <person name="Chervaux C."/>
            <person name="Brisse S."/>
            <person name="Boekhorst J."/>
            <person name="van Hylckama Vlieg J.E."/>
            <person name="Siezen R.J."/>
        </authorList>
    </citation>
    <scope>NUCLEOTIDE SEQUENCE [LARGE SCALE GENOMIC DNA]</scope>
    <source>
        <strain evidence="1 2">Lpp41</strain>
    </source>
</reference>
<name>A0A829H3G2_LACPA</name>
<dbReference type="Proteomes" id="UP000014244">
    <property type="component" value="Unassembled WGS sequence"/>
</dbReference>
<proteinExistence type="predicted"/>
<dbReference type="EMBL" id="ANKE01000684">
    <property type="protein sequence ID" value="EPC70505.1"/>
    <property type="molecule type" value="Genomic_DNA"/>
</dbReference>
<accession>A0A829H3G2</accession>
<gene>
    <name evidence="1" type="ORF">Lpp41_14398</name>
</gene>
<protein>
    <recommendedName>
        <fullName evidence="3">Phage protein</fullName>
    </recommendedName>
</protein>
<evidence type="ECO:0000313" key="1">
    <source>
        <dbReference type="EMBL" id="EPC70505.1"/>
    </source>
</evidence>
<organism evidence="1 2">
    <name type="scientific">Lacticaseibacillus paracasei subsp. paracasei Lpp41</name>
    <dbReference type="NCBI Taxonomy" id="1256208"/>
    <lineage>
        <taxon>Bacteria</taxon>
        <taxon>Bacillati</taxon>
        <taxon>Bacillota</taxon>
        <taxon>Bacilli</taxon>
        <taxon>Lactobacillales</taxon>
        <taxon>Lactobacillaceae</taxon>
        <taxon>Lacticaseibacillus</taxon>
    </lineage>
</organism>